<dbReference type="Gene3D" id="2.160.20.10">
    <property type="entry name" value="Single-stranded right-handed beta-helix, Pectin lyase-like"/>
    <property type="match status" value="1"/>
</dbReference>
<evidence type="ECO:0000313" key="14">
    <source>
        <dbReference type="Proteomes" id="UP000277580"/>
    </source>
</evidence>
<evidence type="ECO:0000256" key="4">
    <source>
        <dbReference type="ARBA" id="ARBA00022729"/>
    </source>
</evidence>
<evidence type="ECO:0000256" key="6">
    <source>
        <dbReference type="ARBA" id="ARBA00023157"/>
    </source>
</evidence>
<evidence type="ECO:0000256" key="11">
    <source>
        <dbReference type="SAM" id="MobiDB-lite"/>
    </source>
</evidence>
<evidence type="ECO:0000256" key="12">
    <source>
        <dbReference type="SAM" id="SignalP"/>
    </source>
</evidence>
<evidence type="ECO:0000256" key="2">
    <source>
        <dbReference type="ARBA" id="ARBA00008834"/>
    </source>
</evidence>
<dbReference type="Proteomes" id="UP000277580">
    <property type="component" value="Unassembled WGS sequence"/>
</dbReference>
<reference evidence="13 14" key="1">
    <citation type="journal article" date="2018" name="Nat. Ecol. Evol.">
        <title>Pezizomycetes genomes reveal the molecular basis of ectomycorrhizal truffle lifestyle.</title>
        <authorList>
            <person name="Murat C."/>
            <person name="Payen T."/>
            <person name="Noel B."/>
            <person name="Kuo A."/>
            <person name="Morin E."/>
            <person name="Chen J."/>
            <person name="Kohler A."/>
            <person name="Krizsan K."/>
            <person name="Balestrini R."/>
            <person name="Da Silva C."/>
            <person name="Montanini B."/>
            <person name="Hainaut M."/>
            <person name="Levati E."/>
            <person name="Barry K.W."/>
            <person name="Belfiori B."/>
            <person name="Cichocki N."/>
            <person name="Clum A."/>
            <person name="Dockter R.B."/>
            <person name="Fauchery L."/>
            <person name="Guy J."/>
            <person name="Iotti M."/>
            <person name="Le Tacon F."/>
            <person name="Lindquist E.A."/>
            <person name="Lipzen A."/>
            <person name="Malagnac F."/>
            <person name="Mello A."/>
            <person name="Molinier V."/>
            <person name="Miyauchi S."/>
            <person name="Poulain J."/>
            <person name="Riccioni C."/>
            <person name="Rubini A."/>
            <person name="Sitrit Y."/>
            <person name="Splivallo R."/>
            <person name="Traeger S."/>
            <person name="Wang M."/>
            <person name="Zifcakova L."/>
            <person name="Wipf D."/>
            <person name="Zambonelli A."/>
            <person name="Paolocci F."/>
            <person name="Nowrousian M."/>
            <person name="Ottonello S."/>
            <person name="Baldrian P."/>
            <person name="Spatafora J.W."/>
            <person name="Henrissat B."/>
            <person name="Nagy L.G."/>
            <person name="Aury J.M."/>
            <person name="Wincker P."/>
            <person name="Grigoriev I.V."/>
            <person name="Bonfante P."/>
            <person name="Martin F.M."/>
        </authorList>
    </citation>
    <scope>NUCLEOTIDE SEQUENCE [LARGE SCALE GENOMIC DNA]</scope>
    <source>
        <strain evidence="13 14">CCBAS932</strain>
    </source>
</reference>
<evidence type="ECO:0000256" key="9">
    <source>
        <dbReference type="ARBA" id="ARBA00023316"/>
    </source>
</evidence>
<evidence type="ECO:0000256" key="8">
    <source>
        <dbReference type="ARBA" id="ARBA00023295"/>
    </source>
</evidence>
<dbReference type="GO" id="GO:0046576">
    <property type="term" value="F:rhamnogalacturonan alpha-L-rhamnopyranosyl-(1-&gt;4)-alpha-D-galactopyranosyluronide lyase activity"/>
    <property type="evidence" value="ECO:0007669"/>
    <property type="project" value="UniProtKB-ARBA"/>
</dbReference>
<dbReference type="STRING" id="1392247.A0A3N4KTQ9"/>
<feature type="compositionally biased region" description="Low complexity" evidence="11">
    <location>
        <begin position="485"/>
        <end position="494"/>
    </location>
</feature>
<evidence type="ECO:0000256" key="10">
    <source>
        <dbReference type="RuleBase" id="RU361169"/>
    </source>
</evidence>
<feature type="region of interest" description="Disordered" evidence="11">
    <location>
        <begin position="485"/>
        <end position="509"/>
    </location>
</feature>
<dbReference type="GO" id="GO:0005975">
    <property type="term" value="P:carbohydrate metabolic process"/>
    <property type="evidence" value="ECO:0007669"/>
    <property type="project" value="InterPro"/>
</dbReference>
<dbReference type="OrthoDB" id="187139at2759"/>
<proteinExistence type="inferred from homology"/>
<keyword evidence="9" id="KW-0961">Cell wall biogenesis/degradation</keyword>
<dbReference type="InterPro" id="IPR011050">
    <property type="entry name" value="Pectin_lyase_fold/virulence"/>
</dbReference>
<dbReference type="InterPro" id="IPR000743">
    <property type="entry name" value="Glyco_hydro_28"/>
</dbReference>
<keyword evidence="4 12" id="KW-0732">Signal</keyword>
<keyword evidence="8 10" id="KW-0326">Glycosidase</keyword>
<comment type="subcellular location">
    <subcellularLocation>
        <location evidence="1">Secreted</location>
    </subcellularLocation>
</comment>
<dbReference type="InterPro" id="IPR012334">
    <property type="entry name" value="Pectin_lyas_fold"/>
</dbReference>
<dbReference type="SUPFAM" id="SSF51126">
    <property type="entry name" value="Pectin lyase-like"/>
    <property type="match status" value="1"/>
</dbReference>
<name>A0A3N4KTQ9_9PEZI</name>
<feature type="compositionally biased region" description="Gly residues" evidence="11">
    <location>
        <begin position="498"/>
        <end position="509"/>
    </location>
</feature>
<keyword evidence="6" id="KW-1015">Disulfide bond</keyword>
<keyword evidence="14" id="KW-1185">Reference proteome</keyword>
<evidence type="ECO:0000313" key="13">
    <source>
        <dbReference type="EMBL" id="RPB12672.1"/>
    </source>
</evidence>
<comment type="similarity">
    <text evidence="2 10">Belongs to the glycosyl hydrolase 28 family.</text>
</comment>
<feature type="signal peptide" evidence="12">
    <location>
        <begin position="1"/>
        <end position="19"/>
    </location>
</feature>
<dbReference type="InParanoid" id="A0A3N4KTQ9"/>
<protein>
    <submittedName>
        <fullName evidence="13">Pectin lyase-like protein</fullName>
    </submittedName>
</protein>
<evidence type="ECO:0000256" key="1">
    <source>
        <dbReference type="ARBA" id="ARBA00004613"/>
    </source>
</evidence>
<gene>
    <name evidence="13" type="ORF">P167DRAFT_553442</name>
</gene>
<dbReference type="GO" id="GO:0071555">
    <property type="term" value="P:cell wall organization"/>
    <property type="evidence" value="ECO:0007669"/>
    <property type="project" value="UniProtKB-KW"/>
</dbReference>
<dbReference type="PANTHER" id="PTHR31736">
    <property type="match status" value="1"/>
</dbReference>
<keyword evidence="3" id="KW-0964">Secreted</keyword>
<accession>A0A3N4KTQ9</accession>
<dbReference type="AlphaFoldDB" id="A0A3N4KTQ9"/>
<evidence type="ECO:0000256" key="3">
    <source>
        <dbReference type="ARBA" id="ARBA00022525"/>
    </source>
</evidence>
<feature type="chain" id="PRO_5018200979" evidence="12">
    <location>
        <begin position="20"/>
        <end position="509"/>
    </location>
</feature>
<evidence type="ECO:0000256" key="5">
    <source>
        <dbReference type="ARBA" id="ARBA00022801"/>
    </source>
</evidence>
<dbReference type="GO" id="GO:0004650">
    <property type="term" value="F:polygalacturonase activity"/>
    <property type="evidence" value="ECO:0007669"/>
    <property type="project" value="InterPro"/>
</dbReference>
<dbReference type="EMBL" id="ML119127">
    <property type="protein sequence ID" value="RPB12672.1"/>
    <property type="molecule type" value="Genomic_DNA"/>
</dbReference>
<sequence length="509" mass="53725">MRFQTALSLVAALAPAVFGQLLEGTAVGPTTALSAKSTICNVLDYGGVADGATDIGPAITKAFACVTAAKNGATLYVPEGNYLISTGVVLNAGSNWAFQLDGLITLDVAGSFSGNAIVIKRATNLEMYSSNGKGAIQGNGYQVRISGSSQNARLLRFMNCTNYSVHDLFLIDSPTFHLIHNNAVNMETYHITIRGGNKGGLDGLDLICDSNCYLHHIEVTNRDECISVKTPSKNVLIEDIYCNQSGGMSIGSLDAGNGGSEIEYIHMRRINVYQCTQMLMIKTWPGGTGAVGYVRNSIFEDFWAYDTTYALDIDQYWYSHTTPNTGAIALSNLVFSNWTGTVDNGISRGPIVIRGSDVVPLTNITLEDFSMWTVNKDRVVLQCNNVYGTGYCARELASGATPTAFSSTVTITTTMSGFTSPTSPAWGVAGYGTTQSIPVYTPAALWGSVAAAEAATSIKTSTSTKATSTATTLATKKTSTTASSASATITATTIRTRGGPGGRGGPWRA</sequence>
<dbReference type="PANTHER" id="PTHR31736:SF19">
    <property type="entry name" value="PECTIN LYASE SUPERFAMILY PROTEIN-RELATED"/>
    <property type="match status" value="1"/>
</dbReference>
<dbReference type="GO" id="GO:0005576">
    <property type="term" value="C:extracellular region"/>
    <property type="evidence" value="ECO:0007669"/>
    <property type="project" value="UniProtKB-SubCell"/>
</dbReference>
<dbReference type="Pfam" id="PF00295">
    <property type="entry name" value="Glyco_hydro_28"/>
    <property type="match status" value="1"/>
</dbReference>
<keyword evidence="7" id="KW-0325">Glycoprotein</keyword>
<keyword evidence="13" id="KW-0456">Lyase</keyword>
<keyword evidence="5 10" id="KW-0378">Hydrolase</keyword>
<evidence type="ECO:0000256" key="7">
    <source>
        <dbReference type="ARBA" id="ARBA00023180"/>
    </source>
</evidence>
<organism evidence="13 14">
    <name type="scientific">Morchella conica CCBAS932</name>
    <dbReference type="NCBI Taxonomy" id="1392247"/>
    <lineage>
        <taxon>Eukaryota</taxon>
        <taxon>Fungi</taxon>
        <taxon>Dikarya</taxon>
        <taxon>Ascomycota</taxon>
        <taxon>Pezizomycotina</taxon>
        <taxon>Pezizomycetes</taxon>
        <taxon>Pezizales</taxon>
        <taxon>Morchellaceae</taxon>
        <taxon>Morchella</taxon>
    </lineage>
</organism>